<name>A0A6A4ZFT5_APHAT</name>
<dbReference type="InterPro" id="IPR036397">
    <property type="entry name" value="RNaseH_sf"/>
</dbReference>
<organism evidence="2 3">
    <name type="scientific">Aphanomyces astaci</name>
    <name type="common">Crayfish plague agent</name>
    <dbReference type="NCBI Taxonomy" id="112090"/>
    <lineage>
        <taxon>Eukaryota</taxon>
        <taxon>Sar</taxon>
        <taxon>Stramenopiles</taxon>
        <taxon>Oomycota</taxon>
        <taxon>Saprolegniomycetes</taxon>
        <taxon>Saprolegniales</taxon>
        <taxon>Verrucalvaceae</taxon>
        <taxon>Aphanomyces</taxon>
    </lineage>
</organism>
<dbReference type="GO" id="GO:0015074">
    <property type="term" value="P:DNA integration"/>
    <property type="evidence" value="ECO:0007669"/>
    <property type="project" value="InterPro"/>
</dbReference>
<evidence type="ECO:0000313" key="3">
    <source>
        <dbReference type="Proteomes" id="UP000469452"/>
    </source>
</evidence>
<feature type="domain" description="Integrase catalytic" evidence="1">
    <location>
        <begin position="1"/>
        <end position="118"/>
    </location>
</feature>
<dbReference type="GO" id="GO:0003676">
    <property type="term" value="F:nucleic acid binding"/>
    <property type="evidence" value="ECO:0007669"/>
    <property type="project" value="InterPro"/>
</dbReference>
<dbReference type="InterPro" id="IPR001584">
    <property type="entry name" value="Integrase_cat-core"/>
</dbReference>
<reference evidence="2 3" key="1">
    <citation type="submission" date="2019-06" db="EMBL/GenBank/DDBJ databases">
        <title>Genomics analysis of Aphanomyces spp. identifies a new class of oomycete effector associated with host adaptation.</title>
        <authorList>
            <person name="Gaulin E."/>
        </authorList>
    </citation>
    <scope>NUCLEOTIDE SEQUENCE [LARGE SCALE GENOMIC DNA]</scope>
    <source>
        <strain evidence="2 3">E</strain>
    </source>
</reference>
<accession>A0A6A4ZFT5</accession>
<dbReference type="PROSITE" id="PS50994">
    <property type="entry name" value="INTEGRASE"/>
    <property type="match status" value="1"/>
</dbReference>
<sequence>MKVIFKRGIMPKPQASIRTDGGSEFKEAFHKYLHDESILHRVSEPYRHNQLANVERLNRTLGRFLNGYMNAKEVETGKVYREWTDIIDELREGFNNATFKLDDRDPFTYAFPIVKTNN</sequence>
<dbReference type="AlphaFoldDB" id="A0A6A4ZFT5"/>
<dbReference type="InterPro" id="IPR012337">
    <property type="entry name" value="RNaseH-like_sf"/>
</dbReference>
<evidence type="ECO:0000313" key="2">
    <source>
        <dbReference type="EMBL" id="KAF0709544.1"/>
    </source>
</evidence>
<comment type="caution">
    <text evidence="2">The sequence shown here is derived from an EMBL/GenBank/DDBJ whole genome shotgun (WGS) entry which is preliminary data.</text>
</comment>
<dbReference type="Gene3D" id="3.30.420.10">
    <property type="entry name" value="Ribonuclease H-like superfamily/Ribonuclease H"/>
    <property type="match status" value="1"/>
</dbReference>
<dbReference type="SUPFAM" id="SSF53098">
    <property type="entry name" value="Ribonuclease H-like"/>
    <property type="match status" value="1"/>
</dbReference>
<dbReference type="Proteomes" id="UP000469452">
    <property type="component" value="Unassembled WGS sequence"/>
</dbReference>
<protein>
    <recommendedName>
        <fullName evidence="1">Integrase catalytic domain-containing protein</fullName>
    </recommendedName>
</protein>
<proteinExistence type="predicted"/>
<evidence type="ECO:0000259" key="1">
    <source>
        <dbReference type="PROSITE" id="PS50994"/>
    </source>
</evidence>
<gene>
    <name evidence="2" type="ORF">AaE_012847</name>
</gene>
<dbReference type="EMBL" id="VJMI01018754">
    <property type="protein sequence ID" value="KAF0709544.1"/>
    <property type="molecule type" value="Genomic_DNA"/>
</dbReference>